<evidence type="ECO:0000313" key="4">
    <source>
        <dbReference type="Proteomes" id="UP000035213"/>
    </source>
</evidence>
<evidence type="ECO:0008006" key="5">
    <source>
        <dbReference type="Google" id="ProtNLM"/>
    </source>
</evidence>
<feature type="coiled-coil region" evidence="1">
    <location>
        <begin position="62"/>
        <end position="89"/>
    </location>
</feature>
<feature type="signal peptide" evidence="2">
    <location>
        <begin position="1"/>
        <end position="23"/>
    </location>
</feature>
<reference evidence="3 4" key="1">
    <citation type="submission" date="2014-11" db="EMBL/GenBank/DDBJ databases">
        <authorList>
            <person name="Park G.-S."/>
            <person name="Hong S.-J."/>
            <person name="Jung B.K."/>
            <person name="Khan A.R."/>
            <person name="Kwak Y."/>
            <person name="Shin J.-H."/>
        </authorList>
    </citation>
    <scope>NUCLEOTIDE SEQUENCE [LARGE SCALE GENOMIC DNA]</scope>
    <source>
        <strain evidence="3 4">DSM 27622</strain>
    </source>
</reference>
<evidence type="ECO:0000256" key="1">
    <source>
        <dbReference type="SAM" id="Coils"/>
    </source>
</evidence>
<protein>
    <recommendedName>
        <fullName evidence="5">DUF4890 domain-containing protein</fullName>
    </recommendedName>
</protein>
<keyword evidence="2" id="KW-0732">Signal</keyword>
<proteinExistence type="predicted"/>
<feature type="chain" id="PRO_5005185017" description="DUF4890 domain-containing protein" evidence="2">
    <location>
        <begin position="24"/>
        <end position="90"/>
    </location>
</feature>
<evidence type="ECO:0000313" key="3">
    <source>
        <dbReference type="EMBL" id="AKK71252.1"/>
    </source>
</evidence>
<accession>A0A0G3M2L1</accession>
<evidence type="ECO:0000256" key="2">
    <source>
        <dbReference type="SAM" id="SignalP"/>
    </source>
</evidence>
<dbReference type="EMBL" id="CP009928">
    <property type="protein sequence ID" value="AKK71252.1"/>
    <property type="molecule type" value="Genomic_DNA"/>
</dbReference>
<keyword evidence="1" id="KW-0175">Coiled coil</keyword>
<gene>
    <name evidence="3" type="ORF">OK18_00080</name>
</gene>
<dbReference type="KEGG" id="cgn:OK18_00080"/>
<dbReference type="Proteomes" id="UP000035213">
    <property type="component" value="Chromosome"/>
</dbReference>
<name>A0A0G3M2L1_CHRGL</name>
<dbReference type="AlphaFoldDB" id="A0A0G3M2L1"/>
<sequence length="90" mass="10668">MNIMKKLFISTLLLLGLSSTIFAQKHPPVPPHPSKNEMINLKMKELDKKYNTEKKLILNHPLATKQMKRDQMKALNERYKREKQLLRKVK</sequence>
<dbReference type="OrthoDB" id="1264899at2"/>
<dbReference type="PATRIC" id="fig|1324352.5.peg.16"/>
<organism evidence="3 4">
    <name type="scientific">Chryseobacterium gallinarum</name>
    <dbReference type="NCBI Taxonomy" id="1324352"/>
    <lineage>
        <taxon>Bacteria</taxon>
        <taxon>Pseudomonadati</taxon>
        <taxon>Bacteroidota</taxon>
        <taxon>Flavobacteriia</taxon>
        <taxon>Flavobacteriales</taxon>
        <taxon>Weeksellaceae</taxon>
        <taxon>Chryseobacterium group</taxon>
        <taxon>Chryseobacterium</taxon>
    </lineage>
</organism>